<dbReference type="AlphaFoldDB" id="A0A310SFZ8"/>
<proteinExistence type="predicted"/>
<dbReference type="EMBL" id="KQ772178">
    <property type="protein sequence ID" value="OAD52470.1"/>
    <property type="molecule type" value="Genomic_DNA"/>
</dbReference>
<reference evidence="1 2" key="1">
    <citation type="submission" date="2015-07" db="EMBL/GenBank/DDBJ databases">
        <title>The genome of Eufriesea mexicana.</title>
        <authorList>
            <person name="Pan H."/>
            <person name="Kapheim K."/>
        </authorList>
    </citation>
    <scope>NUCLEOTIDE SEQUENCE [LARGE SCALE GENOMIC DNA]</scope>
    <source>
        <strain evidence="1">0111107269</strain>
        <tissue evidence="1">Whole body</tissue>
    </source>
</reference>
<keyword evidence="2" id="KW-1185">Reference proteome</keyword>
<sequence>MPQKRIPRCLIGRVPSPSPRLRVSVASSAEFRSRRPSLASKHPHLCLSVDLDDVFLELQRRAFSRPHYFKLKLILGANSWLIL</sequence>
<accession>A0A310SFZ8</accession>
<organism evidence="1 2">
    <name type="scientific">Eufriesea mexicana</name>
    <dbReference type="NCBI Taxonomy" id="516756"/>
    <lineage>
        <taxon>Eukaryota</taxon>
        <taxon>Metazoa</taxon>
        <taxon>Ecdysozoa</taxon>
        <taxon>Arthropoda</taxon>
        <taxon>Hexapoda</taxon>
        <taxon>Insecta</taxon>
        <taxon>Pterygota</taxon>
        <taxon>Neoptera</taxon>
        <taxon>Endopterygota</taxon>
        <taxon>Hymenoptera</taxon>
        <taxon>Apocrita</taxon>
        <taxon>Aculeata</taxon>
        <taxon>Apoidea</taxon>
        <taxon>Anthophila</taxon>
        <taxon>Apidae</taxon>
        <taxon>Eufriesea</taxon>
    </lineage>
</organism>
<protein>
    <submittedName>
        <fullName evidence="1">Uncharacterized protein</fullName>
    </submittedName>
</protein>
<gene>
    <name evidence="1" type="ORF">WN48_01305</name>
</gene>
<dbReference type="Proteomes" id="UP000250275">
    <property type="component" value="Unassembled WGS sequence"/>
</dbReference>
<evidence type="ECO:0000313" key="2">
    <source>
        <dbReference type="Proteomes" id="UP000250275"/>
    </source>
</evidence>
<evidence type="ECO:0000313" key="1">
    <source>
        <dbReference type="EMBL" id="OAD52470.1"/>
    </source>
</evidence>
<name>A0A310SFZ8_9HYME</name>